<name>A0A671PVV6_9TELE</name>
<evidence type="ECO:0000313" key="3">
    <source>
        <dbReference type="Proteomes" id="UP000472260"/>
    </source>
</evidence>
<accession>A0A671PVV6</accession>
<reference evidence="2" key="1">
    <citation type="submission" date="2025-08" db="UniProtKB">
        <authorList>
            <consortium name="Ensembl"/>
        </authorList>
    </citation>
    <scope>IDENTIFICATION</scope>
</reference>
<organism evidence="2 3">
    <name type="scientific">Sinocyclocheilus anshuiensis</name>
    <dbReference type="NCBI Taxonomy" id="1608454"/>
    <lineage>
        <taxon>Eukaryota</taxon>
        <taxon>Metazoa</taxon>
        <taxon>Chordata</taxon>
        <taxon>Craniata</taxon>
        <taxon>Vertebrata</taxon>
        <taxon>Euteleostomi</taxon>
        <taxon>Actinopterygii</taxon>
        <taxon>Neopterygii</taxon>
        <taxon>Teleostei</taxon>
        <taxon>Ostariophysi</taxon>
        <taxon>Cypriniformes</taxon>
        <taxon>Cyprinidae</taxon>
        <taxon>Cyprininae</taxon>
        <taxon>Sinocyclocheilus</taxon>
    </lineage>
</organism>
<dbReference type="SMART" id="SM01301">
    <property type="entry name" value="PTPlike_phytase"/>
    <property type="match status" value="2"/>
</dbReference>
<protein>
    <submittedName>
        <fullName evidence="2">Paladin-like</fullName>
    </submittedName>
</protein>
<dbReference type="Ensembl" id="ENSSANT00000064198.1">
    <property type="protein sequence ID" value="ENSSANP00000060365.1"/>
    <property type="gene ID" value="ENSSANG00000030131.1"/>
</dbReference>
<sequence>MGTSASATSQAAPFAPTHQADHQGNVMAEHRRSLQSVNIRNSKAKSIITNKVAPVVITNNCREEFQIHDKIQSANYSMGRISDLLPEHYLVLGEFFMVQDVYNRADVLNTTNIHGAPNFRKVKGNYPLFGMGQPSLNGFKQVLQRLQIDGCEEVIFICVREEPVVFFHSDGDFIPYTPRGRENLHENLHDLDRELSPEKIELSIRKELCDFAKLSENMFYVYNDIEHFKDEPQQVQILSEEDIHVTEEVYKRPLFIQPLHRYYRLPLPMEGAPLEETFDAFVNILRETPNLSLMRDSSRPLPALLFSCQVGVGRTNLGLILGAIVFHHLQGASESPRQEIQKSEHKLDFQVIELLISRLPKGQQVLDEVDDAIAMCSEMHNIKDAVYENKLNLEGTGEDYQIQGNSTKGYFLQRTLQSLERYVYLLVFNAYLHDQYPQAFPQSFSQWLCMNAWIYRLLASMDSSELSAPASLITDGIRVLVSSQFLATDLLSTAKEMKVANFRRVSKMALYGMAQPNSEALAVVMSYLTDQRRGHSTILWLNLQEELVLEANGQMFTPREPGCLEQPIPVCVQHPQKLQEMELALKQDILRCEKWLEVITEQDKQMRMFKSCHTNEELFGFPECEEDEIVSVPDAKYTKGEFEVVMQVVRVLPDGHRVKREVDVALDVVSETMTPMHYHLREIIISTYRQIKMAKSEADAQWLRLRSLQYLERYIYLTLFNCYLHLEKKDSWRRSFSQWMYQVAARAGVYAILNHLGFSEFENPDDSPMARFRFRWLPHSVQFIPMRGQLI</sequence>
<dbReference type="SUPFAM" id="SSF52799">
    <property type="entry name" value="(Phosphotyrosine protein) phosphatases II"/>
    <property type="match status" value="2"/>
</dbReference>
<evidence type="ECO:0000256" key="1">
    <source>
        <dbReference type="SAM" id="MobiDB-lite"/>
    </source>
</evidence>
<keyword evidence="3" id="KW-1185">Reference proteome</keyword>
<dbReference type="PANTHER" id="PTHR23339">
    <property type="entry name" value="TYROSINE SPECIFIC PROTEIN PHOSPHATASE AND DUAL SPECIFICITY PROTEIN PHOSPHATASE"/>
    <property type="match status" value="1"/>
</dbReference>
<proteinExistence type="predicted"/>
<dbReference type="AlphaFoldDB" id="A0A671PVV6"/>
<feature type="compositionally biased region" description="Polar residues" evidence="1">
    <location>
        <begin position="1"/>
        <end position="11"/>
    </location>
</feature>
<gene>
    <name evidence="2" type="primary">LOC107673876</name>
</gene>
<evidence type="ECO:0000313" key="2">
    <source>
        <dbReference type="Ensembl" id="ENSSANP00000060365.1"/>
    </source>
</evidence>
<dbReference type="InterPro" id="IPR029021">
    <property type="entry name" value="Prot-tyrosine_phosphatase-like"/>
</dbReference>
<dbReference type="Proteomes" id="UP000472260">
    <property type="component" value="Unassembled WGS sequence"/>
</dbReference>
<dbReference type="InterPro" id="IPR050561">
    <property type="entry name" value="PTP"/>
</dbReference>
<feature type="region of interest" description="Disordered" evidence="1">
    <location>
        <begin position="1"/>
        <end position="21"/>
    </location>
</feature>
<dbReference type="Gene3D" id="3.90.190.10">
    <property type="entry name" value="Protein tyrosine phosphatase superfamily"/>
    <property type="match status" value="3"/>
</dbReference>
<reference evidence="2" key="2">
    <citation type="submission" date="2025-09" db="UniProtKB">
        <authorList>
            <consortium name="Ensembl"/>
        </authorList>
    </citation>
    <scope>IDENTIFICATION</scope>
</reference>
<dbReference type="Pfam" id="PF14566">
    <property type="entry name" value="PTPlike_phytase"/>
    <property type="match status" value="2"/>
</dbReference>